<keyword evidence="4 6" id="KW-0560">Oxidoreductase</keyword>
<evidence type="ECO:0000256" key="3">
    <source>
        <dbReference type="ARBA" id="ARBA00022857"/>
    </source>
</evidence>
<dbReference type="InterPro" id="IPR005106">
    <property type="entry name" value="Asp/hSer_DH_NAD-bd"/>
</dbReference>
<evidence type="ECO:0000256" key="1">
    <source>
        <dbReference type="ARBA" id="ARBA00008331"/>
    </source>
</evidence>
<feature type="domain" description="Aspartate/homoserine dehydrogenase NAD-binding" evidence="8">
    <location>
        <begin position="9"/>
        <end position="118"/>
    </location>
</feature>
<dbReference type="InterPro" id="IPR002811">
    <property type="entry name" value="Asp_DH"/>
</dbReference>
<dbReference type="GO" id="GO:0050661">
    <property type="term" value="F:NADP binding"/>
    <property type="evidence" value="ECO:0007669"/>
    <property type="project" value="UniProtKB-UniRule"/>
</dbReference>
<keyword evidence="10" id="KW-1185">Reference proteome</keyword>
<dbReference type="RefSeq" id="WP_008593640.1">
    <property type="nucleotide sequence ID" value="NZ_AMRM01000002.1"/>
</dbReference>
<evidence type="ECO:0000256" key="5">
    <source>
        <dbReference type="ARBA" id="ARBA00023027"/>
    </source>
</evidence>
<evidence type="ECO:0000256" key="4">
    <source>
        <dbReference type="ARBA" id="ARBA00023002"/>
    </source>
</evidence>
<dbReference type="HAMAP" id="MF_01265">
    <property type="entry name" value="NadX"/>
    <property type="match status" value="1"/>
</dbReference>
<dbReference type="GO" id="GO:0033735">
    <property type="term" value="F:aspartate dehydrogenase [NAD(P)+] activity"/>
    <property type="evidence" value="ECO:0007669"/>
    <property type="project" value="UniProtKB-EC"/>
</dbReference>
<keyword evidence="3 6" id="KW-0521">NADP</keyword>
<feature type="binding site" evidence="6">
    <location>
        <position position="122"/>
    </location>
    <ligand>
        <name>NAD(+)</name>
        <dbReference type="ChEBI" id="CHEBI:57540"/>
    </ligand>
</feature>
<dbReference type="EC" id="1.4.1.21" evidence="6"/>
<dbReference type="Pfam" id="PF03447">
    <property type="entry name" value="NAD_binding_3"/>
    <property type="match status" value="1"/>
</dbReference>
<dbReference type="PANTHER" id="PTHR31873:SF6">
    <property type="entry name" value="ASPARTATE DEHYDROGENASE DOMAIN-CONTAINING PROTEIN"/>
    <property type="match status" value="1"/>
</dbReference>
<comment type="catalytic activity">
    <reaction evidence="6">
        <text>L-aspartate + NADP(+) + H2O = oxaloacetate + NH4(+) + NADPH + H(+)</text>
        <dbReference type="Rhea" id="RHEA:11784"/>
        <dbReference type="ChEBI" id="CHEBI:15377"/>
        <dbReference type="ChEBI" id="CHEBI:15378"/>
        <dbReference type="ChEBI" id="CHEBI:16452"/>
        <dbReference type="ChEBI" id="CHEBI:28938"/>
        <dbReference type="ChEBI" id="CHEBI:29991"/>
        <dbReference type="ChEBI" id="CHEBI:57783"/>
        <dbReference type="ChEBI" id="CHEBI:58349"/>
        <dbReference type="EC" id="1.4.1.21"/>
    </reaction>
</comment>
<evidence type="ECO:0000259" key="8">
    <source>
        <dbReference type="Pfam" id="PF03447"/>
    </source>
</evidence>
<dbReference type="Gene3D" id="3.30.360.10">
    <property type="entry name" value="Dihydrodipicolinate Reductase, domain 2"/>
    <property type="match status" value="1"/>
</dbReference>
<dbReference type="GO" id="GO:0009435">
    <property type="term" value="P:NAD+ biosynthetic process"/>
    <property type="evidence" value="ECO:0007669"/>
    <property type="project" value="UniProtKB-UniRule"/>
</dbReference>
<dbReference type="PANTHER" id="PTHR31873">
    <property type="entry name" value="L-ASPARTATE DEHYDROGENASE-RELATED"/>
    <property type="match status" value="1"/>
</dbReference>
<comment type="pathway">
    <text evidence="6">Cofactor biosynthesis; NAD(+) biosynthesis; iminoaspartate from L-aspartate (dehydrogenase route): step 1/1.</text>
</comment>
<gene>
    <name evidence="6" type="primary">nadX</name>
    <name evidence="9" type="ORF">NA2_02104</name>
</gene>
<dbReference type="PATRIC" id="fig|391937.3.peg.436"/>
<protein>
    <recommendedName>
        <fullName evidence="6">L-aspartate dehydrogenase</fullName>
        <ecNumber evidence="6">1.4.1.21</ecNumber>
    </recommendedName>
</protein>
<dbReference type="NCBIfam" id="NF009827">
    <property type="entry name" value="PRK13303.1-2"/>
    <property type="match status" value="1"/>
</dbReference>
<proteinExistence type="inferred from homology"/>
<evidence type="ECO:0000259" key="7">
    <source>
        <dbReference type="Pfam" id="PF01958"/>
    </source>
</evidence>
<comment type="miscellaneous">
    <text evidence="6">The iminoaspartate product is unstable in aqueous solution and can decompose to oxaloacetate and ammonia.</text>
</comment>
<dbReference type="SUPFAM" id="SSF55347">
    <property type="entry name" value="Glyceraldehyde-3-phosphate dehydrogenase-like, C-terminal domain"/>
    <property type="match status" value="1"/>
</dbReference>
<dbReference type="GO" id="GO:0016639">
    <property type="term" value="F:oxidoreductase activity, acting on the CH-NH2 group of donors, NAD or NADP as acceptor"/>
    <property type="evidence" value="ECO:0007669"/>
    <property type="project" value="UniProtKB-UniRule"/>
</dbReference>
<feature type="binding site" evidence="6">
    <location>
        <position position="188"/>
    </location>
    <ligand>
        <name>NAD(+)</name>
        <dbReference type="ChEBI" id="CHEBI:57540"/>
    </ligand>
</feature>
<dbReference type="InterPro" id="IPR011182">
    <property type="entry name" value="L-Asp_DH"/>
</dbReference>
<comment type="similarity">
    <text evidence="1 6">Belongs to the L-aspartate dehydrogenase family.</text>
</comment>
<dbReference type="EMBL" id="AMRM01000002">
    <property type="protein sequence ID" value="EKF20539.1"/>
    <property type="molecule type" value="Genomic_DNA"/>
</dbReference>
<feature type="domain" description="Aspartate dehydrogenase" evidence="7">
    <location>
        <begin position="165"/>
        <end position="253"/>
    </location>
</feature>
<comment type="catalytic activity">
    <reaction evidence="6">
        <text>L-aspartate + NAD(+) + H2O = oxaloacetate + NH4(+) + NADH + H(+)</text>
        <dbReference type="Rhea" id="RHEA:11788"/>
        <dbReference type="ChEBI" id="CHEBI:15377"/>
        <dbReference type="ChEBI" id="CHEBI:15378"/>
        <dbReference type="ChEBI" id="CHEBI:16452"/>
        <dbReference type="ChEBI" id="CHEBI:28938"/>
        <dbReference type="ChEBI" id="CHEBI:29991"/>
        <dbReference type="ChEBI" id="CHEBI:57540"/>
        <dbReference type="ChEBI" id="CHEBI:57945"/>
        <dbReference type="EC" id="1.4.1.21"/>
    </reaction>
</comment>
<dbReference type="AlphaFoldDB" id="K2LRX1"/>
<dbReference type="NCBIfam" id="NF009828">
    <property type="entry name" value="PRK13303.1-3"/>
    <property type="match status" value="1"/>
</dbReference>
<name>K2LRX1_9HYPH</name>
<keyword evidence="5 6" id="KW-0520">NAD</keyword>
<organism evidence="9 10">
    <name type="scientific">Nitratireductor pacificus pht-3B</name>
    <dbReference type="NCBI Taxonomy" id="391937"/>
    <lineage>
        <taxon>Bacteria</taxon>
        <taxon>Pseudomonadati</taxon>
        <taxon>Pseudomonadota</taxon>
        <taxon>Alphaproteobacteria</taxon>
        <taxon>Hyphomicrobiales</taxon>
        <taxon>Phyllobacteriaceae</taxon>
        <taxon>Nitratireductor</taxon>
    </lineage>
</organism>
<comment type="function">
    <text evidence="6">Specifically catalyzes the NAD or NADP-dependent dehydrogenation of L-aspartate to iminoaspartate.</text>
</comment>
<sequence length="266" mass="27876">MTASIAIIGFGSITQTLLSALGESDDIRVSNIVVRPERIGTTGYRWRDACFVASIDELAPDVELVVEAAGQPALVQHAEKVVTSGRRLALVSSGALADDSFRTKVSSAATRNGSEVHVISGAIGALDALSTARAAGVQTVRYTGIKPTAAWRGTPAEDCVDLDKITEAVTFFTGSARDVAQRYPKNANVAATIALAGSGFDETRVSLVADPAVIHNCHIVESEGVLGAFRFETTAAPLSSNPRTSGSTVFSIVSFLRDRTNAIRLA</sequence>
<feature type="active site" evidence="6">
    <location>
        <position position="218"/>
    </location>
</feature>
<dbReference type="Pfam" id="PF01958">
    <property type="entry name" value="Asp_DH_C"/>
    <property type="match status" value="1"/>
</dbReference>
<comment type="caution">
    <text evidence="9">The sequence shown here is derived from an EMBL/GenBank/DDBJ whole genome shotgun (WGS) entry which is preliminary data.</text>
</comment>
<keyword evidence="2 6" id="KW-0662">Pyridine nucleotide biosynthesis</keyword>
<evidence type="ECO:0000256" key="2">
    <source>
        <dbReference type="ARBA" id="ARBA00022642"/>
    </source>
</evidence>
<dbReference type="GO" id="GO:0051287">
    <property type="term" value="F:NAD binding"/>
    <property type="evidence" value="ECO:0007669"/>
    <property type="project" value="UniProtKB-UniRule"/>
</dbReference>
<dbReference type="InterPro" id="IPR020626">
    <property type="entry name" value="Asp_DH_prok"/>
</dbReference>
<dbReference type="STRING" id="391937.NA2_02104"/>
<evidence type="ECO:0000256" key="6">
    <source>
        <dbReference type="HAMAP-Rule" id="MF_01265"/>
    </source>
</evidence>
<evidence type="ECO:0000313" key="10">
    <source>
        <dbReference type="Proteomes" id="UP000006786"/>
    </source>
</evidence>
<dbReference type="eggNOG" id="COG1712">
    <property type="taxonomic scope" value="Bacteria"/>
</dbReference>
<evidence type="ECO:0000313" key="9">
    <source>
        <dbReference type="EMBL" id="EKF20539.1"/>
    </source>
</evidence>
<accession>K2LRX1</accession>
<dbReference type="InterPro" id="IPR036291">
    <property type="entry name" value="NAD(P)-bd_dom_sf"/>
</dbReference>
<reference evidence="9 10" key="1">
    <citation type="journal article" date="2012" name="J. Bacteriol.">
        <title>Genome Sequence of Nitratireductor pacificus Type Strain pht-3B.</title>
        <authorList>
            <person name="Lai Q."/>
            <person name="Li G."/>
            <person name="Shao Z."/>
        </authorList>
    </citation>
    <scope>NUCLEOTIDE SEQUENCE [LARGE SCALE GENOMIC DNA]</scope>
    <source>
        <strain evidence="10">pht-3B</strain>
    </source>
</reference>
<dbReference type="UniPathway" id="UPA00253">
    <property type="reaction ID" value="UER00456"/>
</dbReference>
<dbReference type="Proteomes" id="UP000006786">
    <property type="component" value="Unassembled WGS sequence"/>
</dbReference>
<dbReference type="PIRSF" id="PIRSF005227">
    <property type="entry name" value="Asp_dh_NAD_syn"/>
    <property type="match status" value="1"/>
</dbReference>
<dbReference type="OrthoDB" id="8456681at2"/>
<dbReference type="SUPFAM" id="SSF51735">
    <property type="entry name" value="NAD(P)-binding Rossmann-fold domains"/>
    <property type="match status" value="1"/>
</dbReference>
<dbReference type="Gene3D" id="3.40.50.720">
    <property type="entry name" value="NAD(P)-binding Rossmann-like Domain"/>
    <property type="match status" value="1"/>
</dbReference>